<reference evidence="2" key="2">
    <citation type="submission" date="2015-01" db="EMBL/GenBank/DDBJ databases">
        <title>Evolutionary Origins and Diversification of the Mycorrhizal Mutualists.</title>
        <authorList>
            <consortium name="DOE Joint Genome Institute"/>
            <consortium name="Mycorrhizal Genomics Consortium"/>
            <person name="Kohler A."/>
            <person name="Kuo A."/>
            <person name="Nagy L.G."/>
            <person name="Floudas D."/>
            <person name="Copeland A."/>
            <person name="Barry K.W."/>
            <person name="Cichocki N."/>
            <person name="Veneault-Fourrey C."/>
            <person name="LaButti K."/>
            <person name="Lindquist E.A."/>
            <person name="Lipzen A."/>
            <person name="Lundell T."/>
            <person name="Morin E."/>
            <person name="Murat C."/>
            <person name="Riley R."/>
            <person name="Ohm R."/>
            <person name="Sun H."/>
            <person name="Tunlid A."/>
            <person name="Henrissat B."/>
            <person name="Grigoriev I.V."/>
            <person name="Hibbett D.S."/>
            <person name="Martin F."/>
        </authorList>
    </citation>
    <scope>NUCLEOTIDE SEQUENCE [LARGE SCALE GENOMIC DNA]</scope>
    <source>
        <strain evidence="2">Zn</strain>
    </source>
</reference>
<evidence type="ECO:0000313" key="2">
    <source>
        <dbReference type="Proteomes" id="UP000054321"/>
    </source>
</evidence>
<dbReference type="EMBL" id="KN832881">
    <property type="protein sequence ID" value="KIM97871.1"/>
    <property type="molecule type" value="Genomic_DNA"/>
</dbReference>
<organism evidence="1 2">
    <name type="scientific">Oidiodendron maius (strain Zn)</name>
    <dbReference type="NCBI Taxonomy" id="913774"/>
    <lineage>
        <taxon>Eukaryota</taxon>
        <taxon>Fungi</taxon>
        <taxon>Dikarya</taxon>
        <taxon>Ascomycota</taxon>
        <taxon>Pezizomycotina</taxon>
        <taxon>Leotiomycetes</taxon>
        <taxon>Leotiomycetes incertae sedis</taxon>
        <taxon>Myxotrichaceae</taxon>
        <taxon>Oidiodendron</taxon>
    </lineage>
</organism>
<reference evidence="1 2" key="1">
    <citation type="submission" date="2014-04" db="EMBL/GenBank/DDBJ databases">
        <authorList>
            <consortium name="DOE Joint Genome Institute"/>
            <person name="Kuo A."/>
            <person name="Martino E."/>
            <person name="Perotto S."/>
            <person name="Kohler A."/>
            <person name="Nagy L.G."/>
            <person name="Floudas D."/>
            <person name="Copeland A."/>
            <person name="Barry K.W."/>
            <person name="Cichocki N."/>
            <person name="Veneault-Fourrey C."/>
            <person name="LaButti K."/>
            <person name="Lindquist E.A."/>
            <person name="Lipzen A."/>
            <person name="Lundell T."/>
            <person name="Morin E."/>
            <person name="Murat C."/>
            <person name="Sun H."/>
            <person name="Tunlid A."/>
            <person name="Henrissat B."/>
            <person name="Grigoriev I.V."/>
            <person name="Hibbett D.S."/>
            <person name="Martin F."/>
            <person name="Nordberg H.P."/>
            <person name="Cantor M.N."/>
            <person name="Hua S.X."/>
        </authorList>
    </citation>
    <scope>NUCLEOTIDE SEQUENCE [LARGE SCALE GENOMIC DNA]</scope>
    <source>
        <strain evidence="1 2">Zn</strain>
    </source>
</reference>
<dbReference type="Proteomes" id="UP000054321">
    <property type="component" value="Unassembled WGS sequence"/>
</dbReference>
<evidence type="ECO:0000313" key="1">
    <source>
        <dbReference type="EMBL" id="KIM97871.1"/>
    </source>
</evidence>
<dbReference type="AlphaFoldDB" id="A0A0C3H5Y3"/>
<proteinExistence type="predicted"/>
<dbReference type="HOGENOM" id="CLU_1816355_0_0_1"/>
<keyword evidence="2" id="KW-1185">Reference proteome</keyword>
<accession>A0A0C3H5Y3</accession>
<name>A0A0C3H5Y3_OIDMZ</name>
<gene>
    <name evidence="1" type="ORF">OIDMADRAFT_147380</name>
</gene>
<protein>
    <submittedName>
        <fullName evidence="1">Uncharacterized protein</fullName>
    </submittedName>
</protein>
<dbReference type="InParanoid" id="A0A0C3H5Y3"/>
<sequence>MAATAAAYSLWRLASRPPDASGTLAFLRTPRDSKLAVGRDDMLERCDDCRPVRGTRLSAAADYPFGQSTMAKAVLSAWLATDNHTIREDPRQMIWKWPFQNGSYGSQDPATASLPCKIPCLAFVLAVPRSRSRPAQMPPRRM</sequence>